<dbReference type="RefSeq" id="WP_134297473.1">
    <property type="nucleotide sequence ID" value="NZ_CP038013.1"/>
</dbReference>
<proteinExistence type="predicted"/>
<name>A0A4P7AGY0_9MOLU</name>
<organism evidence="1 2">
    <name type="scientific">Spiroplasma gladiatoris</name>
    <dbReference type="NCBI Taxonomy" id="2143"/>
    <lineage>
        <taxon>Bacteria</taxon>
        <taxon>Bacillati</taxon>
        <taxon>Mycoplasmatota</taxon>
        <taxon>Mollicutes</taxon>
        <taxon>Entomoplasmatales</taxon>
        <taxon>Spiroplasmataceae</taxon>
        <taxon>Spiroplasma</taxon>
    </lineage>
</organism>
<dbReference type="AlphaFoldDB" id="A0A4P7AGY0"/>
<keyword evidence="2" id="KW-1185">Reference proteome</keyword>
<gene>
    <name evidence="1" type="ORF">SGLAD_v1c04850</name>
</gene>
<evidence type="ECO:0000313" key="1">
    <source>
        <dbReference type="EMBL" id="QBQ07684.1"/>
    </source>
</evidence>
<dbReference type="OrthoDB" id="388956at2"/>
<protein>
    <submittedName>
        <fullName evidence="1">Uncharacterized protein</fullName>
    </submittedName>
</protein>
<accession>A0A4P7AGY0</accession>
<dbReference type="Proteomes" id="UP000294309">
    <property type="component" value="Chromosome"/>
</dbReference>
<sequence>MGDYNLLQDFVNNVSQEWFKKFFIDKLDLLKNGLLEAQQDFIGDFIPDVNVTNQLLANIKKQVSELKTHDQIDNFIKKNSLQLKVDGGFNSEIQSELLNTIKENPTNIQEKITELIIKMQIGNIVKSGSKALEINAILLNKLGNDTSFSEIDREDITYILDTEISKSVEKLKNWSSQNPEQAENYEEELKILLSSDNSEKKEEACEIIEHYFETIIGNEIEEEDLQKLNPDDMDEKSKVIIFNDGVMIAEEVSAKIRLSSIFKKILNNKKTS</sequence>
<reference evidence="1 2" key="1">
    <citation type="submission" date="2019-03" db="EMBL/GenBank/DDBJ databases">
        <title>Complete genome sequence of Spiroplasma gladiatoris TG-1 (DSM 22552).</title>
        <authorList>
            <person name="Lin Y.-C."/>
            <person name="Chou L."/>
            <person name="Kuo C.-H."/>
        </authorList>
    </citation>
    <scope>NUCLEOTIDE SEQUENCE [LARGE SCALE GENOMIC DNA]</scope>
    <source>
        <strain evidence="1 2">TG-1</strain>
    </source>
</reference>
<dbReference type="KEGG" id="sgq:SGLAD_v1c04850"/>
<dbReference type="EMBL" id="CP038013">
    <property type="protein sequence ID" value="QBQ07684.1"/>
    <property type="molecule type" value="Genomic_DNA"/>
</dbReference>
<evidence type="ECO:0000313" key="2">
    <source>
        <dbReference type="Proteomes" id="UP000294309"/>
    </source>
</evidence>